<dbReference type="EMBL" id="CP013694">
    <property type="protein sequence ID" value="ALU29923.1"/>
    <property type="molecule type" value="Genomic_DNA"/>
</dbReference>
<keyword evidence="4 5" id="KW-0472">Membrane</keyword>
<feature type="transmembrane region" description="Helical" evidence="5">
    <location>
        <begin position="107"/>
        <end position="126"/>
    </location>
</feature>
<accession>A0A0U3GVA6</accession>
<evidence type="ECO:0000256" key="5">
    <source>
        <dbReference type="SAM" id="Phobius"/>
    </source>
</evidence>
<dbReference type="AlphaFoldDB" id="A0A0U3GVA6"/>
<dbReference type="PANTHER" id="PTHR42770">
    <property type="entry name" value="AMINO ACID TRANSPORTER-RELATED"/>
    <property type="match status" value="1"/>
</dbReference>
<evidence type="ECO:0000313" key="7">
    <source>
        <dbReference type="EMBL" id="ALU29923.1"/>
    </source>
</evidence>
<proteinExistence type="predicted"/>
<dbReference type="InterPro" id="IPR050367">
    <property type="entry name" value="APC_superfamily"/>
</dbReference>
<feature type="transmembrane region" description="Helical" evidence="5">
    <location>
        <begin position="159"/>
        <end position="179"/>
    </location>
</feature>
<name>A0A0U3GVA6_9CREN</name>
<dbReference type="Gene3D" id="1.20.1740.10">
    <property type="entry name" value="Amino acid/polyamine transporter I"/>
    <property type="match status" value="1"/>
</dbReference>
<dbReference type="STRING" id="1435377.SUSAZ_09045"/>
<feature type="transmembrane region" description="Helical" evidence="5">
    <location>
        <begin position="233"/>
        <end position="256"/>
    </location>
</feature>
<dbReference type="InterPro" id="IPR004841">
    <property type="entry name" value="AA-permease/SLC12A_dom"/>
</dbReference>
<feature type="transmembrane region" description="Helical" evidence="5">
    <location>
        <begin position="132"/>
        <end position="152"/>
    </location>
</feature>
<organism evidence="8 9">
    <name type="scientific">Sulfolobus acidocaldarius</name>
    <dbReference type="NCBI Taxonomy" id="2285"/>
    <lineage>
        <taxon>Archaea</taxon>
        <taxon>Thermoproteota</taxon>
        <taxon>Thermoprotei</taxon>
        <taxon>Sulfolobales</taxon>
        <taxon>Sulfolobaceae</taxon>
        <taxon>Sulfolobus</taxon>
    </lineage>
</organism>
<feature type="transmembrane region" description="Helical" evidence="5">
    <location>
        <begin position="393"/>
        <end position="413"/>
    </location>
</feature>
<dbReference type="EMBL" id="CP013695">
    <property type="protein sequence ID" value="ALU32665.1"/>
    <property type="molecule type" value="Genomic_DNA"/>
</dbReference>
<evidence type="ECO:0000256" key="1">
    <source>
        <dbReference type="ARBA" id="ARBA00004141"/>
    </source>
</evidence>
<comment type="subcellular location">
    <subcellularLocation>
        <location evidence="1">Membrane</location>
        <topology evidence="1">Multi-pass membrane protein</topology>
    </subcellularLocation>
</comment>
<dbReference type="Proteomes" id="UP000060043">
    <property type="component" value="Chromosome"/>
</dbReference>
<evidence type="ECO:0000256" key="4">
    <source>
        <dbReference type="ARBA" id="ARBA00023136"/>
    </source>
</evidence>
<keyword evidence="2 5" id="KW-0812">Transmembrane</keyword>
<dbReference type="Pfam" id="PF00324">
    <property type="entry name" value="AA_permease"/>
    <property type="match status" value="1"/>
</dbReference>
<feature type="transmembrane region" description="Helical" evidence="5">
    <location>
        <begin position="419"/>
        <end position="438"/>
    </location>
</feature>
<evidence type="ECO:0000313" key="10">
    <source>
        <dbReference type="Proteomes" id="UP000065473"/>
    </source>
</evidence>
<evidence type="ECO:0000256" key="2">
    <source>
        <dbReference type="ARBA" id="ARBA00022692"/>
    </source>
</evidence>
<protein>
    <submittedName>
        <fullName evidence="8">Amino acid permease</fullName>
    </submittedName>
</protein>
<dbReference type="PaxDb" id="1435377-SUSAZ_09045"/>
<dbReference type="GO" id="GO:0016020">
    <property type="term" value="C:membrane"/>
    <property type="evidence" value="ECO:0007669"/>
    <property type="project" value="UniProtKB-SubCell"/>
</dbReference>
<dbReference type="PANTHER" id="PTHR42770:SF11">
    <property type="entry name" value="INNER MEMBRANE TRANSPORT PROTEIN YBAT"/>
    <property type="match status" value="1"/>
</dbReference>
<evidence type="ECO:0000259" key="6">
    <source>
        <dbReference type="Pfam" id="PF00324"/>
    </source>
</evidence>
<feature type="transmembrane region" description="Helical" evidence="5">
    <location>
        <begin position="332"/>
        <end position="351"/>
    </location>
</feature>
<dbReference type="Proteomes" id="UP000065473">
    <property type="component" value="Chromosome"/>
</dbReference>
<feature type="transmembrane region" description="Helical" evidence="5">
    <location>
        <begin position="48"/>
        <end position="69"/>
    </location>
</feature>
<dbReference type="GO" id="GO:0055085">
    <property type="term" value="P:transmembrane transport"/>
    <property type="evidence" value="ECO:0007669"/>
    <property type="project" value="InterPro"/>
</dbReference>
<sequence>MNNPYMDKSEAKGVPEEPKRHLSFTDIVFLSIGGQSPFLSILTYGVVALLYAGLFGPIAIILGTLLVLVNGMSVYELSKRFTKEGGYYTYAFYSLSKRLGFETGWMYILYSTTYGAGYVFGTAYVLYHVLNINPWIVTLGVMSISALLGILGIKISTKYAIFATLLEIIMMTALAVLLIQSTGFHLYNPFSLKLNLSQLAIAILFGSSIPTGYGSIAPISGETKNARNVISKAIITVILVGGLLAAFDVYAIGTYVSYFHLSMNNVDILTLIRDRLGLLTLVFVLFASINDGIVGSLAFLTATSRTVFAMASSNFLPKFFAKFESYKGPVRAVLLSVLIYFAIISVGLYFLRSIFTAFILISSVALFANLFVHLSANFSLIRISIKKVLKRKIQLIVGVASALYTVYELIYSIAGSVPIVVYVFMSWIIIGFLIAEIYSMMETESE</sequence>
<reference evidence="9 10" key="1">
    <citation type="submission" date="2015-12" db="EMBL/GenBank/DDBJ databases">
        <title>A stable core within a dynamic pangenome in Sulfolobus acidocaldarius.</title>
        <authorList>
            <person name="Anderson R."/>
            <person name="Kouris A."/>
            <person name="Seward C."/>
            <person name="Campbell K."/>
            <person name="Whitaker R."/>
        </authorList>
    </citation>
    <scope>NUCLEOTIDE SEQUENCE [LARGE SCALE GENOMIC DNA]</scope>
    <source>
        <strain evidence="7 10">GG12-C01-09</strain>
        <strain evidence="8 9">NG05B_CO5_07</strain>
    </source>
</reference>
<feature type="domain" description="Amino acid permease/ SLC12A" evidence="6">
    <location>
        <begin position="27"/>
        <end position="420"/>
    </location>
</feature>
<evidence type="ECO:0000313" key="9">
    <source>
        <dbReference type="Proteomes" id="UP000060043"/>
    </source>
</evidence>
<feature type="transmembrane region" description="Helical" evidence="5">
    <location>
        <begin position="276"/>
        <end position="300"/>
    </location>
</feature>
<evidence type="ECO:0000313" key="8">
    <source>
        <dbReference type="EMBL" id="ALU32665.1"/>
    </source>
</evidence>
<dbReference type="PIRSF" id="PIRSF006060">
    <property type="entry name" value="AA_transporter"/>
    <property type="match status" value="1"/>
</dbReference>
<feature type="transmembrane region" description="Helical" evidence="5">
    <location>
        <begin position="199"/>
        <end position="221"/>
    </location>
</feature>
<gene>
    <name evidence="7" type="ORF">ATY89_08215</name>
    <name evidence="8" type="ORF">ATZ20_11235</name>
</gene>
<keyword evidence="3 5" id="KW-1133">Transmembrane helix</keyword>
<feature type="transmembrane region" description="Helical" evidence="5">
    <location>
        <begin position="357"/>
        <end position="381"/>
    </location>
</feature>
<dbReference type="OMA" id="SRWVWTA"/>
<evidence type="ECO:0000256" key="3">
    <source>
        <dbReference type="ARBA" id="ARBA00022989"/>
    </source>
</evidence>